<name>A0ABR9F1Z9_9GAMM</name>
<protein>
    <submittedName>
        <fullName evidence="1">Uncharacterized protein</fullName>
    </submittedName>
</protein>
<evidence type="ECO:0000313" key="1">
    <source>
        <dbReference type="EMBL" id="MBE0400374.1"/>
    </source>
</evidence>
<organism evidence="1 2">
    <name type="scientific">Halomonas casei</name>
    <dbReference type="NCBI Taxonomy" id="2742613"/>
    <lineage>
        <taxon>Bacteria</taxon>
        <taxon>Pseudomonadati</taxon>
        <taxon>Pseudomonadota</taxon>
        <taxon>Gammaproteobacteria</taxon>
        <taxon>Oceanospirillales</taxon>
        <taxon>Halomonadaceae</taxon>
        <taxon>Halomonas</taxon>
    </lineage>
</organism>
<dbReference type="EMBL" id="RRZD01000007">
    <property type="protein sequence ID" value="MBE0400374.1"/>
    <property type="molecule type" value="Genomic_DNA"/>
</dbReference>
<accession>A0ABR9F1Z9</accession>
<comment type="caution">
    <text evidence="1">The sequence shown here is derived from an EMBL/GenBank/DDBJ whole genome shotgun (WGS) entry which is preliminary data.</text>
</comment>
<keyword evidence="2" id="KW-1185">Reference proteome</keyword>
<gene>
    <name evidence="1" type="ORF">EI168_09660</name>
</gene>
<dbReference type="RefSeq" id="WP_096276707.1">
    <property type="nucleotide sequence ID" value="NZ_CP189763.1"/>
</dbReference>
<evidence type="ECO:0000313" key="2">
    <source>
        <dbReference type="Proteomes" id="UP001645039"/>
    </source>
</evidence>
<dbReference type="Proteomes" id="UP001645039">
    <property type="component" value="Unassembled WGS sequence"/>
</dbReference>
<sequence length="69" mass="7853">MKRDYLKRIAELEQLQGSQPITAATYRDVYTNAGIDVPEPLPDEDPEEYINRLPGDAQLKLLAFYGVEL</sequence>
<proteinExistence type="predicted"/>
<reference evidence="1 2" key="1">
    <citation type="submission" date="2020-07" db="EMBL/GenBank/DDBJ databases">
        <title>Halophilic bacteria isolated from french cheeses.</title>
        <authorList>
            <person name="Kothe C.I."/>
            <person name="Farah-Kraiem B."/>
            <person name="Renault P."/>
            <person name="Dridi B."/>
        </authorList>
    </citation>
    <scope>NUCLEOTIDE SEQUENCE [LARGE SCALE GENOMIC DNA]</scope>
    <source>
        <strain evidence="1 2">FME1</strain>
    </source>
</reference>